<dbReference type="PROSITE" id="PS50089">
    <property type="entry name" value="ZF_RING_2"/>
    <property type="match status" value="1"/>
</dbReference>
<evidence type="ECO:0000256" key="4">
    <source>
        <dbReference type="ARBA" id="ARBA00022833"/>
    </source>
</evidence>
<dbReference type="SMART" id="SM00184">
    <property type="entry name" value="RING"/>
    <property type="match status" value="1"/>
</dbReference>
<dbReference type="InterPro" id="IPR002110">
    <property type="entry name" value="Ankyrin_rpt"/>
</dbReference>
<name>A0A6C0ER49_9ZZZZ</name>
<dbReference type="InterPro" id="IPR013083">
    <property type="entry name" value="Znf_RING/FYVE/PHD"/>
</dbReference>
<accession>A0A6C0ER49</accession>
<dbReference type="SUPFAM" id="SSF57850">
    <property type="entry name" value="RING/U-box"/>
    <property type="match status" value="1"/>
</dbReference>
<dbReference type="PANTHER" id="PTHR24198:SF165">
    <property type="entry name" value="ANKYRIN REPEAT-CONTAINING PROTEIN-RELATED"/>
    <property type="match status" value="1"/>
</dbReference>
<keyword evidence="3" id="KW-0863">Zinc-finger</keyword>
<dbReference type="SUPFAM" id="SSF48403">
    <property type="entry name" value="Ankyrin repeat"/>
    <property type="match status" value="1"/>
</dbReference>
<dbReference type="Gene3D" id="3.30.40.10">
    <property type="entry name" value="Zinc/RING finger domain, C3HC4 (zinc finger)"/>
    <property type="match status" value="1"/>
</dbReference>
<evidence type="ECO:0000256" key="2">
    <source>
        <dbReference type="ARBA" id="ARBA00022737"/>
    </source>
</evidence>
<dbReference type="GO" id="GO:0008270">
    <property type="term" value="F:zinc ion binding"/>
    <property type="evidence" value="ECO:0007669"/>
    <property type="project" value="UniProtKB-KW"/>
</dbReference>
<sequence length="210" mass="23800">MTDDDCPICLDTMTPPFALRQCKHRFHAPCVLKSMDVYLANYGTEWQTVPCPICKQRISYHCILEDCIRKCHMDDVKQIVHPRNLFTECHLGHSLVHIAAAAGKLETVQYLVQQGLPPDTFNTFGLTPAYLAVVGGHTKVVQYLVENHQANIHCESLFGATMLNAAIEYRHHDMVEYLKQKGARLGSDNKVDFKHIETNSLLVKAIQRLL</sequence>
<proteinExistence type="predicted"/>
<dbReference type="PANTHER" id="PTHR24198">
    <property type="entry name" value="ANKYRIN REPEAT AND PROTEIN KINASE DOMAIN-CONTAINING PROTEIN"/>
    <property type="match status" value="1"/>
</dbReference>
<dbReference type="EMBL" id="MN738882">
    <property type="protein sequence ID" value="QHT29765.1"/>
    <property type="molecule type" value="Genomic_DNA"/>
</dbReference>
<dbReference type="InterPro" id="IPR018957">
    <property type="entry name" value="Znf_C3HC4_RING-type"/>
</dbReference>
<dbReference type="AlphaFoldDB" id="A0A6C0ER49"/>
<keyword evidence="2" id="KW-0677">Repeat</keyword>
<evidence type="ECO:0000259" key="6">
    <source>
        <dbReference type="PROSITE" id="PS50089"/>
    </source>
</evidence>
<evidence type="ECO:0000313" key="7">
    <source>
        <dbReference type="EMBL" id="QHT29765.1"/>
    </source>
</evidence>
<dbReference type="PROSITE" id="PS50297">
    <property type="entry name" value="ANK_REP_REGION"/>
    <property type="match status" value="1"/>
</dbReference>
<dbReference type="InterPro" id="IPR036770">
    <property type="entry name" value="Ankyrin_rpt-contain_sf"/>
</dbReference>
<dbReference type="Pfam" id="PF12796">
    <property type="entry name" value="Ank_2"/>
    <property type="match status" value="1"/>
</dbReference>
<evidence type="ECO:0000256" key="5">
    <source>
        <dbReference type="ARBA" id="ARBA00023043"/>
    </source>
</evidence>
<evidence type="ECO:0000256" key="3">
    <source>
        <dbReference type="ARBA" id="ARBA00022771"/>
    </source>
</evidence>
<keyword evidence="4" id="KW-0862">Zinc</keyword>
<dbReference type="SMART" id="SM00248">
    <property type="entry name" value="ANK"/>
    <property type="match status" value="3"/>
</dbReference>
<dbReference type="PROSITE" id="PS50088">
    <property type="entry name" value="ANK_REPEAT"/>
    <property type="match status" value="2"/>
</dbReference>
<dbReference type="InterPro" id="IPR001841">
    <property type="entry name" value="Znf_RING"/>
</dbReference>
<organism evidence="7">
    <name type="scientific">viral metagenome</name>
    <dbReference type="NCBI Taxonomy" id="1070528"/>
    <lineage>
        <taxon>unclassified sequences</taxon>
        <taxon>metagenomes</taxon>
        <taxon>organismal metagenomes</taxon>
    </lineage>
</organism>
<keyword evidence="1" id="KW-0479">Metal-binding</keyword>
<dbReference type="Gene3D" id="1.25.40.20">
    <property type="entry name" value="Ankyrin repeat-containing domain"/>
    <property type="match status" value="1"/>
</dbReference>
<reference evidence="7" key="1">
    <citation type="journal article" date="2020" name="Nature">
        <title>Giant virus diversity and host interactions through global metagenomics.</title>
        <authorList>
            <person name="Schulz F."/>
            <person name="Roux S."/>
            <person name="Paez-Espino D."/>
            <person name="Jungbluth S."/>
            <person name="Walsh D.A."/>
            <person name="Denef V.J."/>
            <person name="McMahon K.D."/>
            <person name="Konstantinidis K.T."/>
            <person name="Eloe-Fadrosh E.A."/>
            <person name="Kyrpides N.C."/>
            <person name="Woyke T."/>
        </authorList>
    </citation>
    <scope>NUCLEOTIDE SEQUENCE</scope>
    <source>
        <strain evidence="7">GVMAG-M-3300009068-24</strain>
    </source>
</reference>
<dbReference type="Pfam" id="PF00097">
    <property type="entry name" value="zf-C3HC4"/>
    <property type="match status" value="1"/>
</dbReference>
<feature type="domain" description="RING-type" evidence="6">
    <location>
        <begin position="6"/>
        <end position="55"/>
    </location>
</feature>
<evidence type="ECO:0000256" key="1">
    <source>
        <dbReference type="ARBA" id="ARBA00022723"/>
    </source>
</evidence>
<keyword evidence="5" id="KW-0040">ANK repeat</keyword>
<protein>
    <recommendedName>
        <fullName evidence="6">RING-type domain-containing protein</fullName>
    </recommendedName>
</protein>